<name>A0A238F060_9BASI</name>
<accession>A0A238F060</accession>
<keyword evidence="2" id="KW-1185">Reference proteome</keyword>
<reference evidence="2" key="1">
    <citation type="submission" date="2016-09" db="EMBL/GenBank/DDBJ databases">
        <authorList>
            <person name="Jeantristanb JTB J.-T."/>
            <person name="Ricardo R."/>
        </authorList>
    </citation>
    <scope>NUCLEOTIDE SEQUENCE [LARGE SCALE GENOMIC DNA]</scope>
</reference>
<proteinExistence type="predicted"/>
<dbReference type="EMBL" id="FMSP01000002">
    <property type="protein sequence ID" value="SCV67510.1"/>
    <property type="molecule type" value="Genomic_DNA"/>
</dbReference>
<gene>
    <name evidence="1" type="ORF">BQ2448_5121</name>
</gene>
<sequence length="142" mass="15306">MPTYAAATTATQASKQTSEQQQRQLARSQALNGILAAIKAVPGNRSDRWVQTIFATEDFPATTATSLKFSALNATRNIFNPFDNALEVTLSYQSPSRASIKDKGNLVACVRSLLSPDTPICFDTGVPIMRLKTLPSAQSEKG</sequence>
<protein>
    <submittedName>
        <fullName evidence="1">BQ2448_5121 protein</fullName>
    </submittedName>
</protein>
<organism evidence="1 2">
    <name type="scientific">Microbotryum intermedium</name>
    <dbReference type="NCBI Taxonomy" id="269621"/>
    <lineage>
        <taxon>Eukaryota</taxon>
        <taxon>Fungi</taxon>
        <taxon>Dikarya</taxon>
        <taxon>Basidiomycota</taxon>
        <taxon>Pucciniomycotina</taxon>
        <taxon>Microbotryomycetes</taxon>
        <taxon>Microbotryales</taxon>
        <taxon>Microbotryaceae</taxon>
        <taxon>Microbotryum</taxon>
    </lineage>
</organism>
<evidence type="ECO:0000313" key="2">
    <source>
        <dbReference type="Proteomes" id="UP000198372"/>
    </source>
</evidence>
<dbReference type="AlphaFoldDB" id="A0A238F060"/>
<dbReference type="Proteomes" id="UP000198372">
    <property type="component" value="Unassembled WGS sequence"/>
</dbReference>
<evidence type="ECO:0000313" key="1">
    <source>
        <dbReference type="EMBL" id="SCV67510.1"/>
    </source>
</evidence>
<dbReference type="STRING" id="269621.A0A238F060"/>